<dbReference type="AlphaFoldDB" id="A0A0G1Z0L1"/>
<dbReference type="Proteomes" id="UP000034201">
    <property type="component" value="Unassembled WGS sequence"/>
</dbReference>
<evidence type="ECO:0000313" key="2">
    <source>
        <dbReference type="Proteomes" id="UP000034201"/>
    </source>
</evidence>
<organism evidence="1 2">
    <name type="scientific">Candidatus Adlerbacteria bacterium GW2011_GWC1_50_9</name>
    <dbReference type="NCBI Taxonomy" id="1618608"/>
    <lineage>
        <taxon>Bacteria</taxon>
        <taxon>Candidatus Adleribacteriota</taxon>
    </lineage>
</organism>
<proteinExistence type="predicted"/>
<evidence type="ECO:0000313" key="1">
    <source>
        <dbReference type="EMBL" id="KKW20842.1"/>
    </source>
</evidence>
<comment type="caution">
    <text evidence="1">The sequence shown here is derived from an EMBL/GenBank/DDBJ whole genome shotgun (WGS) entry which is preliminary data.</text>
</comment>
<dbReference type="EMBL" id="LCQQ01000021">
    <property type="protein sequence ID" value="KKW20842.1"/>
    <property type="molecule type" value="Genomic_DNA"/>
</dbReference>
<sequence>MEDRVRRFRVRTRDKTENGALMPRPPYIVGIGADLLAEVSAIQFGVYEHVFTLTDAVLAKMAELITDIDFVTPHDSAAKTFSIYLRNIGLPPFRELDDPYAVIELPEKTPEGEDSDPPITPTAGEEAILDARIPLLGIR</sequence>
<gene>
    <name evidence="1" type="ORF">UY61_C0021G0014</name>
</gene>
<reference evidence="1 2" key="1">
    <citation type="journal article" date="2015" name="Nature">
        <title>rRNA introns, odd ribosomes, and small enigmatic genomes across a large radiation of phyla.</title>
        <authorList>
            <person name="Brown C.T."/>
            <person name="Hug L.A."/>
            <person name="Thomas B.C."/>
            <person name="Sharon I."/>
            <person name="Castelle C.J."/>
            <person name="Singh A."/>
            <person name="Wilkins M.J."/>
            <person name="Williams K.H."/>
            <person name="Banfield J.F."/>
        </authorList>
    </citation>
    <scope>NUCLEOTIDE SEQUENCE [LARGE SCALE GENOMIC DNA]</scope>
</reference>
<accession>A0A0G1Z0L1</accession>
<name>A0A0G1Z0L1_9BACT</name>
<protein>
    <submittedName>
        <fullName evidence="1">Uncharacterized protein</fullName>
    </submittedName>
</protein>